<evidence type="ECO:0000256" key="10">
    <source>
        <dbReference type="ARBA" id="ARBA00033228"/>
    </source>
</evidence>
<dbReference type="EMBL" id="MN739659">
    <property type="protein sequence ID" value="QHT18738.1"/>
    <property type="molecule type" value="Genomic_DNA"/>
</dbReference>
<dbReference type="GO" id="GO:0019878">
    <property type="term" value="P:lysine biosynthetic process via aminoadipic acid"/>
    <property type="evidence" value="ECO:0007669"/>
    <property type="project" value="UniProtKB-UniPathway"/>
</dbReference>
<comment type="pathway">
    <text evidence="1">Amino-acid biosynthesis; L-lysine biosynthesis via AAA pathway; L-lysine from L-alpha-aminoadipate (fungal route): step 3/3.</text>
</comment>
<dbReference type="InterPro" id="IPR007886">
    <property type="entry name" value="AlaDH/PNT_N"/>
</dbReference>
<evidence type="ECO:0000313" key="13">
    <source>
        <dbReference type="EMBL" id="QHT18738.1"/>
    </source>
</evidence>
<dbReference type="Gene3D" id="3.40.50.720">
    <property type="entry name" value="NAD(P)-binding Rossmann-like Domain"/>
    <property type="match status" value="2"/>
</dbReference>
<dbReference type="SUPFAM" id="SSF52283">
    <property type="entry name" value="Formate/glycerate dehydrogenase catalytic domain-like"/>
    <property type="match status" value="1"/>
</dbReference>
<keyword evidence="8" id="KW-0520">NAD</keyword>
<accession>A0A6C0DP88</accession>
<protein>
    <recommendedName>
        <fullName evidence="5">Saccharopine dehydrogenase [NAD(+), L-lysine-forming]</fullName>
        <ecNumber evidence="4">1.5.1.7</ecNumber>
    </recommendedName>
    <alternativeName>
        <fullName evidence="10">Lysine--2-oxoglutarate reductase</fullName>
    </alternativeName>
</protein>
<keyword evidence="7" id="KW-0560">Oxidoreductase</keyword>
<feature type="domain" description="Alanine dehydrogenase/pyridine nucleotide transhydrogenase N-terminal" evidence="12">
    <location>
        <begin position="7"/>
        <end position="139"/>
    </location>
</feature>
<dbReference type="InterPro" id="IPR027281">
    <property type="entry name" value="Lys1"/>
</dbReference>
<dbReference type="Pfam" id="PF01262">
    <property type="entry name" value="AlaDh_PNT_C"/>
    <property type="match status" value="1"/>
</dbReference>
<evidence type="ECO:0000256" key="11">
    <source>
        <dbReference type="ARBA" id="ARBA00047860"/>
    </source>
</evidence>
<comment type="similarity">
    <text evidence="2">Belongs to the AlaDH/PNT family.</text>
</comment>
<evidence type="ECO:0000256" key="1">
    <source>
        <dbReference type="ARBA" id="ARBA00004884"/>
    </source>
</evidence>
<dbReference type="GO" id="GO:0005737">
    <property type="term" value="C:cytoplasm"/>
    <property type="evidence" value="ECO:0007669"/>
    <property type="project" value="TreeGrafter"/>
</dbReference>
<evidence type="ECO:0000256" key="2">
    <source>
        <dbReference type="ARBA" id="ARBA00005689"/>
    </source>
</evidence>
<evidence type="ECO:0000256" key="4">
    <source>
        <dbReference type="ARBA" id="ARBA00012847"/>
    </source>
</evidence>
<evidence type="ECO:0000256" key="6">
    <source>
        <dbReference type="ARBA" id="ARBA00022605"/>
    </source>
</evidence>
<proteinExistence type="inferred from homology"/>
<name>A0A6C0DP88_9ZZZZ</name>
<sequence>MQLDTIYIRNETRINEYRAPIIPKDIYALKQCGYTVYVEQSDTRCFTDSDYEASGAIITNKCWTDFSNSLIVGIKGFTDMDKLDNHVHVYFAHCYKNQPGSSEILNRFSESKSKLYDLEYFLDATSNRIIAFGLYAGIVGCGLGLMQYNHSKNNDDIKNLTYWANTNHLLKDIRCSFSNHFSFNAPPKGAEKNGLDQLLCASNKRNVVKAEKNISIAIIGANGRCGMGVKHILNIFSIPYKEFLRGDKIQHIEDYDIVFNCIHLTNEIPKWFTKETKFTKKIVIIDISCDYSSKYNPIDIYNKPTTWEEPVYKYSEFVDIIAIENLPSLLPFESSNDFSDNLVHLLRLYSEGDIDKYWKNNLAVYNKHISNPDKTNIF</sequence>
<dbReference type="EC" id="1.5.1.7" evidence="4"/>
<dbReference type="InterPro" id="IPR051168">
    <property type="entry name" value="AASS"/>
</dbReference>
<keyword evidence="6" id="KW-0028">Amino-acid biosynthesis</keyword>
<evidence type="ECO:0000259" key="12">
    <source>
        <dbReference type="SMART" id="SM01003"/>
    </source>
</evidence>
<comment type="catalytic activity">
    <reaction evidence="11">
        <text>L-saccharopine + NAD(+) + H2O = L-lysine + 2-oxoglutarate + NADH + H(+)</text>
        <dbReference type="Rhea" id="RHEA:12440"/>
        <dbReference type="ChEBI" id="CHEBI:15377"/>
        <dbReference type="ChEBI" id="CHEBI:15378"/>
        <dbReference type="ChEBI" id="CHEBI:16810"/>
        <dbReference type="ChEBI" id="CHEBI:32551"/>
        <dbReference type="ChEBI" id="CHEBI:57540"/>
        <dbReference type="ChEBI" id="CHEBI:57945"/>
        <dbReference type="ChEBI" id="CHEBI:57951"/>
        <dbReference type="EC" id="1.5.1.7"/>
    </reaction>
</comment>
<dbReference type="AlphaFoldDB" id="A0A6C0DP88"/>
<dbReference type="InterPro" id="IPR007698">
    <property type="entry name" value="AlaDH/PNT_NAD(H)-bd"/>
</dbReference>
<evidence type="ECO:0000256" key="5">
    <source>
        <dbReference type="ARBA" id="ARBA00021221"/>
    </source>
</evidence>
<dbReference type="PANTHER" id="PTHR11133">
    <property type="entry name" value="SACCHAROPINE DEHYDROGENASE"/>
    <property type="match status" value="1"/>
</dbReference>
<comment type="subunit">
    <text evidence="3">Monomer.</text>
</comment>
<reference evidence="13" key="1">
    <citation type="journal article" date="2020" name="Nature">
        <title>Giant virus diversity and host interactions through global metagenomics.</title>
        <authorList>
            <person name="Schulz F."/>
            <person name="Roux S."/>
            <person name="Paez-Espino D."/>
            <person name="Jungbluth S."/>
            <person name="Walsh D.A."/>
            <person name="Denef V.J."/>
            <person name="McMahon K.D."/>
            <person name="Konstantinidis K.T."/>
            <person name="Eloe-Fadrosh E.A."/>
            <person name="Kyrpides N.C."/>
            <person name="Woyke T."/>
        </authorList>
    </citation>
    <scope>NUCLEOTIDE SEQUENCE</scope>
    <source>
        <strain evidence="13">GVMAG-M-3300023174-49</strain>
    </source>
</reference>
<evidence type="ECO:0000256" key="9">
    <source>
        <dbReference type="ARBA" id="ARBA00023157"/>
    </source>
</evidence>
<dbReference type="UniPathway" id="UPA00033">
    <property type="reaction ID" value="UER00034"/>
</dbReference>
<dbReference type="PANTHER" id="PTHR11133:SF23">
    <property type="entry name" value="SACCHAROPINE DEHYDROGENASE [NAD(+), L-LYSINE-FORMING]"/>
    <property type="match status" value="1"/>
</dbReference>
<evidence type="ECO:0000256" key="8">
    <source>
        <dbReference type="ARBA" id="ARBA00023027"/>
    </source>
</evidence>
<evidence type="ECO:0000256" key="7">
    <source>
        <dbReference type="ARBA" id="ARBA00023002"/>
    </source>
</evidence>
<dbReference type="PIRSF" id="PIRSF018250">
    <property type="entry name" value="Saccharopine_DH_Lys"/>
    <property type="match status" value="1"/>
</dbReference>
<organism evidence="13">
    <name type="scientific">viral metagenome</name>
    <dbReference type="NCBI Taxonomy" id="1070528"/>
    <lineage>
        <taxon>unclassified sequences</taxon>
        <taxon>metagenomes</taxon>
        <taxon>organismal metagenomes</taxon>
    </lineage>
</organism>
<dbReference type="GO" id="GO:0004754">
    <property type="term" value="F:saccharopine dehydrogenase (NAD+, L-lysine-forming) activity"/>
    <property type="evidence" value="ECO:0007669"/>
    <property type="project" value="UniProtKB-EC"/>
</dbReference>
<evidence type="ECO:0000256" key="3">
    <source>
        <dbReference type="ARBA" id="ARBA00011245"/>
    </source>
</evidence>
<keyword evidence="9" id="KW-1015">Disulfide bond</keyword>
<dbReference type="Pfam" id="PF05222">
    <property type="entry name" value="AlaDh_PNT_N"/>
    <property type="match status" value="1"/>
</dbReference>
<dbReference type="SMART" id="SM01003">
    <property type="entry name" value="AlaDh_PNT_N"/>
    <property type="match status" value="1"/>
</dbReference>